<dbReference type="PANTHER" id="PTHR11926">
    <property type="entry name" value="GLUCOSYL/GLUCURONOSYL TRANSFERASES"/>
    <property type="match status" value="1"/>
</dbReference>
<dbReference type="InterPro" id="IPR002213">
    <property type="entry name" value="UDP_glucos_trans"/>
</dbReference>
<proteinExistence type="inferred from homology"/>
<reference evidence="4 5" key="1">
    <citation type="submission" date="2016-07" db="EMBL/GenBank/DDBJ databases">
        <title>Pervasive Adenine N6-methylation of Active Genes in Fungi.</title>
        <authorList>
            <consortium name="DOE Joint Genome Institute"/>
            <person name="Mondo S.J."/>
            <person name="Dannebaum R.O."/>
            <person name="Kuo R.C."/>
            <person name="Labutti K."/>
            <person name="Haridas S."/>
            <person name="Kuo A."/>
            <person name="Salamov A."/>
            <person name="Ahrendt S.R."/>
            <person name="Lipzen A."/>
            <person name="Sullivan W."/>
            <person name="Andreopoulos W.B."/>
            <person name="Clum A."/>
            <person name="Lindquist E."/>
            <person name="Daum C."/>
            <person name="Ramamoorthy G.K."/>
            <person name="Gryganskyi A."/>
            <person name="Culley D."/>
            <person name="Magnuson J.K."/>
            <person name="James T.Y."/>
            <person name="O'Malley M.A."/>
            <person name="Stajich J.E."/>
            <person name="Spatafora J.W."/>
            <person name="Visel A."/>
            <person name="Grigoriev I.V."/>
        </authorList>
    </citation>
    <scope>NUCLEOTIDE SEQUENCE [LARGE SCALE GENOMIC DNA]</scope>
    <source>
        <strain evidence="4 5">68-887.2</strain>
    </source>
</reference>
<keyword evidence="3" id="KW-0808">Transferase</keyword>
<dbReference type="GO" id="GO:0080044">
    <property type="term" value="F:quercetin 7-O-glucosyltransferase activity"/>
    <property type="evidence" value="ECO:0007669"/>
    <property type="project" value="TreeGrafter"/>
</dbReference>
<dbReference type="OrthoDB" id="5835829at2759"/>
<evidence type="ECO:0000256" key="3">
    <source>
        <dbReference type="ARBA" id="ARBA00022679"/>
    </source>
</evidence>
<dbReference type="AlphaFoldDB" id="A0A1Y2BCD7"/>
<evidence type="ECO:0000313" key="5">
    <source>
        <dbReference type="Proteomes" id="UP000193986"/>
    </source>
</evidence>
<dbReference type="Pfam" id="PF00201">
    <property type="entry name" value="UDPGT"/>
    <property type="match status" value="1"/>
</dbReference>
<dbReference type="InParanoid" id="A0A1Y2BCD7"/>
<dbReference type="SUPFAM" id="SSF53756">
    <property type="entry name" value="UDP-Glycosyltransferase/glycogen phosphorylase"/>
    <property type="match status" value="1"/>
</dbReference>
<dbReference type="Proteomes" id="UP000193986">
    <property type="component" value="Unassembled WGS sequence"/>
</dbReference>
<comment type="similarity">
    <text evidence="1">Belongs to the UDP-glycosyltransferase family.</text>
</comment>
<comment type="caution">
    <text evidence="4">The sequence shown here is derived from an EMBL/GenBank/DDBJ whole genome shotgun (WGS) entry which is preliminary data.</text>
</comment>
<evidence type="ECO:0000256" key="1">
    <source>
        <dbReference type="ARBA" id="ARBA00009995"/>
    </source>
</evidence>
<name>A0A1Y2BCD7_9TREE</name>
<evidence type="ECO:0008006" key="6">
    <source>
        <dbReference type="Google" id="ProtNLM"/>
    </source>
</evidence>
<evidence type="ECO:0000313" key="4">
    <source>
        <dbReference type="EMBL" id="ORY32147.1"/>
    </source>
</evidence>
<dbReference type="Gene3D" id="3.40.50.2000">
    <property type="entry name" value="Glycogen Phosphorylase B"/>
    <property type="match status" value="2"/>
</dbReference>
<dbReference type="GO" id="GO:0080043">
    <property type="term" value="F:quercetin 3-O-glucosyltransferase activity"/>
    <property type="evidence" value="ECO:0007669"/>
    <property type="project" value="TreeGrafter"/>
</dbReference>
<dbReference type="STRING" id="71784.A0A1Y2BCD7"/>
<protein>
    <recommendedName>
        <fullName evidence="6">UDP-glycosyltransferases domain-containing protein</fullName>
    </recommendedName>
</protein>
<accession>A0A1Y2BCD7</accession>
<evidence type="ECO:0000256" key="2">
    <source>
        <dbReference type="ARBA" id="ARBA00022676"/>
    </source>
</evidence>
<gene>
    <name evidence="4" type="ORF">BCR39DRAFT_524344</name>
</gene>
<keyword evidence="5" id="KW-1185">Reference proteome</keyword>
<sequence>MTIPKQTHAMVFPLAGWGHVRPLLHLVINLLQIHPGLHLTLLLQPSVAPKVEHELKSAELVQLGSGGFLDRMQCFNIGTHRDESDFLALQGQEEIIDFINALPEDILALYGRGQGVGKRQNRFIEIPPSFAFFDIFQSFVPDVVSNTLRSASIDMIPLLAFCPSNAVAVFHHFASESQGGFIELLIRLVDEDVAKGMGRLDAWAKHVFASYGILKNLPGLPAKYDYELRPLYGAVGFPPALTTILLEGLKAVKNPHTTALIISTPGELEPEAHKACEEAFGKKLHMAGLQFPESAWLGTPAEPGALANPDDQRVMAHMDSMLKKHGERSVVYASFGSMFWPIRRPELVNYLLDSLMIAGLPFVFAYASEMAQLPEDLKERVAAYGDGIIVKFAPQWQVLDHPASGFFVSHCGSNSTAEAILTSTPMACMPFAADQGEFATAICDNWKAGVMLKQTFTFSDKKFTTLSDGTEVIGTEEAIKAELADLWSKIRGPEGQEMRRNMGKIRAICEESWKTGESRQTMESIAQYF</sequence>
<dbReference type="PANTHER" id="PTHR11926:SF1494">
    <property type="entry name" value="FLAVONOL 3-O-GLUCOSYLTRANSFERASE UGT76E12-RELATED"/>
    <property type="match status" value="1"/>
</dbReference>
<dbReference type="CDD" id="cd03784">
    <property type="entry name" value="GT1_Gtf-like"/>
    <property type="match status" value="1"/>
</dbReference>
<keyword evidence="2" id="KW-0328">Glycosyltransferase</keyword>
<dbReference type="EMBL" id="MCFC01000011">
    <property type="protein sequence ID" value="ORY32147.1"/>
    <property type="molecule type" value="Genomic_DNA"/>
</dbReference>
<organism evidence="4 5">
    <name type="scientific">Naematelia encephala</name>
    <dbReference type="NCBI Taxonomy" id="71784"/>
    <lineage>
        <taxon>Eukaryota</taxon>
        <taxon>Fungi</taxon>
        <taxon>Dikarya</taxon>
        <taxon>Basidiomycota</taxon>
        <taxon>Agaricomycotina</taxon>
        <taxon>Tremellomycetes</taxon>
        <taxon>Tremellales</taxon>
        <taxon>Naemateliaceae</taxon>
        <taxon>Naematelia</taxon>
    </lineage>
</organism>